<keyword evidence="1" id="KW-0175">Coiled coil</keyword>
<accession>A0AAW0U5P6</accession>
<evidence type="ECO:0000256" key="1">
    <source>
        <dbReference type="SAM" id="Coils"/>
    </source>
</evidence>
<dbReference type="EMBL" id="JARAKH010000019">
    <property type="protein sequence ID" value="KAK8394266.1"/>
    <property type="molecule type" value="Genomic_DNA"/>
</dbReference>
<evidence type="ECO:0000313" key="3">
    <source>
        <dbReference type="Proteomes" id="UP001487740"/>
    </source>
</evidence>
<organism evidence="2 3">
    <name type="scientific">Scylla paramamosain</name>
    <name type="common">Mud crab</name>
    <dbReference type="NCBI Taxonomy" id="85552"/>
    <lineage>
        <taxon>Eukaryota</taxon>
        <taxon>Metazoa</taxon>
        <taxon>Ecdysozoa</taxon>
        <taxon>Arthropoda</taxon>
        <taxon>Crustacea</taxon>
        <taxon>Multicrustacea</taxon>
        <taxon>Malacostraca</taxon>
        <taxon>Eumalacostraca</taxon>
        <taxon>Eucarida</taxon>
        <taxon>Decapoda</taxon>
        <taxon>Pleocyemata</taxon>
        <taxon>Brachyura</taxon>
        <taxon>Eubrachyura</taxon>
        <taxon>Portunoidea</taxon>
        <taxon>Portunidae</taxon>
        <taxon>Portuninae</taxon>
        <taxon>Scylla</taxon>
    </lineage>
</organism>
<gene>
    <name evidence="2" type="ORF">O3P69_006457</name>
</gene>
<dbReference type="AlphaFoldDB" id="A0AAW0U5P6"/>
<name>A0AAW0U5P6_SCYPA</name>
<sequence length="318" mass="35386">MRVIIAHLREIDHPAVHSLRPPLDKSLESVENTWRQVPPARPRKGRRGVSDVAEGGVGCWFRSPILPTLPRVTTPGPLYGTELLCHLNSKVERLNEKYEEKCKQYEDVVQQLETLKEFVVSNTGCTSTDVVPAIPDRPASSTLGAPARPHAELAESPFILVKNRATTTNVKNFLPISTHNSYQILAEEEEDAQETRLVGDSIVRGQLSEFCGRARRTRKRLCMPGGRLDDITAACDEAACGSNNNTLFIIHAGTNDVENTRSEELMEKFKKMIQRFKTKSNNIIVSGILPRIRAHRLSSTTEPSALTAVSVLFAQRKV</sequence>
<dbReference type="Proteomes" id="UP001487740">
    <property type="component" value="Unassembled WGS sequence"/>
</dbReference>
<feature type="coiled-coil region" evidence="1">
    <location>
        <begin position="88"/>
        <end position="115"/>
    </location>
</feature>
<dbReference type="Gene3D" id="3.40.50.12690">
    <property type="match status" value="1"/>
</dbReference>
<comment type="caution">
    <text evidence="2">The sequence shown here is derived from an EMBL/GenBank/DDBJ whole genome shotgun (WGS) entry which is preliminary data.</text>
</comment>
<proteinExistence type="predicted"/>
<evidence type="ECO:0008006" key="4">
    <source>
        <dbReference type="Google" id="ProtNLM"/>
    </source>
</evidence>
<protein>
    <recommendedName>
        <fullName evidence="4">SGNH hydrolase-type esterase domain-containing protein</fullName>
    </recommendedName>
</protein>
<evidence type="ECO:0000313" key="2">
    <source>
        <dbReference type="EMBL" id="KAK8394266.1"/>
    </source>
</evidence>
<reference evidence="2 3" key="1">
    <citation type="submission" date="2023-03" db="EMBL/GenBank/DDBJ databases">
        <title>High-quality genome of Scylla paramamosain provides insights in environmental adaptation.</title>
        <authorList>
            <person name="Zhang L."/>
        </authorList>
    </citation>
    <scope>NUCLEOTIDE SEQUENCE [LARGE SCALE GENOMIC DNA]</scope>
    <source>
        <strain evidence="2">LZ_2023a</strain>
        <tissue evidence="2">Muscle</tissue>
    </source>
</reference>
<dbReference type="SUPFAM" id="SSF52266">
    <property type="entry name" value="SGNH hydrolase"/>
    <property type="match status" value="1"/>
</dbReference>
<keyword evidence="3" id="KW-1185">Reference proteome</keyword>